<gene>
    <name evidence="1" type="ORF">WCD41_17785</name>
</gene>
<sequence>MPAFESAAVEALRGAVRALSVGERDVSWRAAAAPASPAELADLLDGLVVGLGHLGRGATLGRHVAPTPRCGERPLPRAWLP</sequence>
<accession>A0ABU8N9H9</accession>
<keyword evidence="2" id="KW-1185">Reference proteome</keyword>
<dbReference type="Proteomes" id="UP001370100">
    <property type="component" value="Unassembled WGS sequence"/>
</dbReference>
<name>A0ABU8N9H9_9PSEU</name>
<reference evidence="1 2" key="1">
    <citation type="submission" date="2024-03" db="EMBL/GenBank/DDBJ databases">
        <title>Actinomycetospora sp. OC33-EN06, a novel actinomycete isolated from wild orchid (Aerides multiflora).</title>
        <authorList>
            <person name="Suriyachadkun C."/>
        </authorList>
    </citation>
    <scope>NUCLEOTIDE SEQUENCE [LARGE SCALE GENOMIC DNA]</scope>
    <source>
        <strain evidence="1 2">OC33-EN06</strain>
    </source>
</reference>
<evidence type="ECO:0000313" key="2">
    <source>
        <dbReference type="Proteomes" id="UP001370100"/>
    </source>
</evidence>
<proteinExistence type="predicted"/>
<comment type="caution">
    <text evidence="1">The sequence shown here is derived from an EMBL/GenBank/DDBJ whole genome shotgun (WGS) entry which is preliminary data.</text>
</comment>
<evidence type="ECO:0000313" key="1">
    <source>
        <dbReference type="EMBL" id="MEJ2888316.1"/>
    </source>
</evidence>
<protein>
    <submittedName>
        <fullName evidence="1">Uncharacterized protein</fullName>
    </submittedName>
</protein>
<dbReference type="EMBL" id="JBBEGL010000004">
    <property type="protein sequence ID" value="MEJ2888316.1"/>
    <property type="molecule type" value="Genomic_DNA"/>
</dbReference>
<dbReference type="RefSeq" id="WP_337714779.1">
    <property type="nucleotide sequence ID" value="NZ_JBBEGL010000004.1"/>
</dbReference>
<organism evidence="1 2">
    <name type="scientific">Actinomycetospora aeridis</name>
    <dbReference type="NCBI Taxonomy" id="3129231"/>
    <lineage>
        <taxon>Bacteria</taxon>
        <taxon>Bacillati</taxon>
        <taxon>Actinomycetota</taxon>
        <taxon>Actinomycetes</taxon>
        <taxon>Pseudonocardiales</taxon>
        <taxon>Pseudonocardiaceae</taxon>
        <taxon>Actinomycetospora</taxon>
    </lineage>
</organism>